<name>A0ABP9NZS0_9PSEU</name>
<keyword evidence="3" id="KW-1185">Reference proteome</keyword>
<accession>A0ABP9NZS0</accession>
<evidence type="ECO:0000313" key="3">
    <source>
        <dbReference type="Proteomes" id="UP001500804"/>
    </source>
</evidence>
<organism evidence="2 3">
    <name type="scientific">Pseudonocardia adelaidensis</name>
    <dbReference type="NCBI Taxonomy" id="648754"/>
    <lineage>
        <taxon>Bacteria</taxon>
        <taxon>Bacillati</taxon>
        <taxon>Actinomycetota</taxon>
        <taxon>Actinomycetes</taxon>
        <taxon>Pseudonocardiales</taxon>
        <taxon>Pseudonocardiaceae</taxon>
        <taxon>Pseudonocardia</taxon>
    </lineage>
</organism>
<dbReference type="RefSeq" id="WP_345610028.1">
    <property type="nucleotide sequence ID" value="NZ_BAABJO010000030.1"/>
</dbReference>
<dbReference type="Proteomes" id="UP001500804">
    <property type="component" value="Unassembled WGS sequence"/>
</dbReference>
<gene>
    <name evidence="2" type="ORF">GCM10023320_62830</name>
</gene>
<sequence>MTTATTTATPALDVPGVPRSDTPSRRPRGALVVVGDEIPGWAVRWCDDSAREIRHRLVPGPADPASAERVGAIMEITAGAARSGDPVLVLPVLHRTYASPPQVVAAVRCLPDDAQPLTEAVACAGHMGADLVVAHGLPTSFGERSVGLDHAVQNATRLLDAAVRAASSSVPGLRVRPWLTRVRADELVGEPLDADLLVLGGPRADRSGRLGLVARSALFHAPCAVLLTPRPGLSASEPWAPTSGEKSNPIPAAGGRP</sequence>
<dbReference type="Gene3D" id="3.40.50.12370">
    <property type="match status" value="1"/>
</dbReference>
<proteinExistence type="predicted"/>
<comment type="caution">
    <text evidence="2">The sequence shown here is derived from an EMBL/GenBank/DDBJ whole genome shotgun (WGS) entry which is preliminary data.</text>
</comment>
<protein>
    <recommendedName>
        <fullName evidence="4">Nucleotide-binding universal stress UspA family protein</fullName>
    </recommendedName>
</protein>
<dbReference type="EMBL" id="BAABJO010000030">
    <property type="protein sequence ID" value="GAA5134661.1"/>
    <property type="molecule type" value="Genomic_DNA"/>
</dbReference>
<feature type="region of interest" description="Disordered" evidence="1">
    <location>
        <begin position="234"/>
        <end position="257"/>
    </location>
</feature>
<feature type="region of interest" description="Disordered" evidence="1">
    <location>
        <begin position="1"/>
        <end position="28"/>
    </location>
</feature>
<dbReference type="SUPFAM" id="SSF52402">
    <property type="entry name" value="Adenine nucleotide alpha hydrolases-like"/>
    <property type="match status" value="1"/>
</dbReference>
<evidence type="ECO:0000256" key="1">
    <source>
        <dbReference type="SAM" id="MobiDB-lite"/>
    </source>
</evidence>
<evidence type="ECO:0008006" key="4">
    <source>
        <dbReference type="Google" id="ProtNLM"/>
    </source>
</evidence>
<evidence type="ECO:0000313" key="2">
    <source>
        <dbReference type="EMBL" id="GAA5134661.1"/>
    </source>
</evidence>
<reference evidence="3" key="1">
    <citation type="journal article" date="2019" name="Int. J. Syst. Evol. Microbiol.">
        <title>The Global Catalogue of Microorganisms (GCM) 10K type strain sequencing project: providing services to taxonomists for standard genome sequencing and annotation.</title>
        <authorList>
            <consortium name="The Broad Institute Genomics Platform"/>
            <consortium name="The Broad Institute Genome Sequencing Center for Infectious Disease"/>
            <person name="Wu L."/>
            <person name="Ma J."/>
        </authorList>
    </citation>
    <scope>NUCLEOTIDE SEQUENCE [LARGE SCALE GENOMIC DNA]</scope>
    <source>
        <strain evidence="3">JCM 18302</strain>
    </source>
</reference>